<evidence type="ECO:0000313" key="3">
    <source>
        <dbReference type="Proteomes" id="UP001244011"/>
    </source>
</evidence>
<name>A0AAJ0C8X6_9PEZI</name>
<dbReference type="GeneID" id="85310043"/>
<keyword evidence="1" id="KW-0812">Transmembrane</keyword>
<proteinExistence type="predicted"/>
<gene>
    <name evidence="2" type="ORF">QBC33DRAFT_525877</name>
</gene>
<keyword evidence="1" id="KW-0472">Membrane</keyword>
<protein>
    <submittedName>
        <fullName evidence="2">Uncharacterized protein</fullName>
    </submittedName>
</protein>
<organism evidence="2 3">
    <name type="scientific">Phialemonium atrogriseum</name>
    <dbReference type="NCBI Taxonomy" id="1093897"/>
    <lineage>
        <taxon>Eukaryota</taxon>
        <taxon>Fungi</taxon>
        <taxon>Dikarya</taxon>
        <taxon>Ascomycota</taxon>
        <taxon>Pezizomycotina</taxon>
        <taxon>Sordariomycetes</taxon>
        <taxon>Sordariomycetidae</taxon>
        <taxon>Cephalothecales</taxon>
        <taxon>Cephalothecaceae</taxon>
        <taxon>Phialemonium</taxon>
    </lineage>
</organism>
<dbReference type="RefSeq" id="XP_060287037.1">
    <property type="nucleotide sequence ID" value="XM_060426856.1"/>
</dbReference>
<reference evidence="2" key="1">
    <citation type="submission" date="2023-06" db="EMBL/GenBank/DDBJ databases">
        <title>Genome-scale phylogeny and comparative genomics of the fungal order Sordariales.</title>
        <authorList>
            <consortium name="Lawrence Berkeley National Laboratory"/>
            <person name="Hensen N."/>
            <person name="Bonometti L."/>
            <person name="Westerberg I."/>
            <person name="Brannstrom I.O."/>
            <person name="Guillou S."/>
            <person name="Cros-Aarteil S."/>
            <person name="Calhoun S."/>
            <person name="Haridas S."/>
            <person name="Kuo A."/>
            <person name="Mondo S."/>
            <person name="Pangilinan J."/>
            <person name="Riley R."/>
            <person name="Labutti K."/>
            <person name="Andreopoulos B."/>
            <person name="Lipzen A."/>
            <person name="Chen C."/>
            <person name="Yanf M."/>
            <person name="Daum C."/>
            <person name="Ng V."/>
            <person name="Clum A."/>
            <person name="Steindorff A."/>
            <person name="Ohm R."/>
            <person name="Martin F."/>
            <person name="Silar P."/>
            <person name="Natvig D."/>
            <person name="Lalanne C."/>
            <person name="Gautier V."/>
            <person name="Ament-Velasquez S.L."/>
            <person name="Kruys A."/>
            <person name="Hutchinson M.I."/>
            <person name="Powell A.J."/>
            <person name="Barry K."/>
            <person name="Miller A.N."/>
            <person name="Grigoriev I.V."/>
            <person name="Debuchy R."/>
            <person name="Gladieux P."/>
            <person name="Thoren M.H."/>
            <person name="Johannesson H."/>
        </authorList>
    </citation>
    <scope>NUCLEOTIDE SEQUENCE</scope>
    <source>
        <strain evidence="2">8032-3</strain>
    </source>
</reference>
<evidence type="ECO:0000313" key="2">
    <source>
        <dbReference type="EMBL" id="KAK1770824.1"/>
    </source>
</evidence>
<keyword evidence="1" id="KW-1133">Transmembrane helix</keyword>
<feature type="non-terminal residue" evidence="2">
    <location>
        <position position="1"/>
    </location>
</feature>
<comment type="caution">
    <text evidence="2">The sequence shown here is derived from an EMBL/GenBank/DDBJ whole genome shotgun (WGS) entry which is preliminary data.</text>
</comment>
<dbReference type="AlphaFoldDB" id="A0AAJ0C8X6"/>
<sequence>DITMVTWILPAGSVTVPAMIFLFFFLLSRVASLSTLIASCAKYTKAQIEHGGMVDWQRKRSHDSGVPGLVGASLHQGMLCVVEGHLSHFQPSSCICFLGRDITTVSARSLI</sequence>
<dbReference type="EMBL" id="MU838999">
    <property type="protein sequence ID" value="KAK1770824.1"/>
    <property type="molecule type" value="Genomic_DNA"/>
</dbReference>
<dbReference type="Proteomes" id="UP001244011">
    <property type="component" value="Unassembled WGS sequence"/>
</dbReference>
<evidence type="ECO:0000256" key="1">
    <source>
        <dbReference type="SAM" id="Phobius"/>
    </source>
</evidence>
<feature type="transmembrane region" description="Helical" evidence="1">
    <location>
        <begin position="6"/>
        <end position="27"/>
    </location>
</feature>
<accession>A0AAJ0C8X6</accession>
<keyword evidence="3" id="KW-1185">Reference proteome</keyword>